<dbReference type="SUPFAM" id="SSF53383">
    <property type="entry name" value="PLP-dependent transferases"/>
    <property type="match status" value="1"/>
</dbReference>
<evidence type="ECO:0000256" key="4">
    <source>
        <dbReference type="ARBA" id="ARBA00022898"/>
    </source>
</evidence>
<dbReference type="Pfam" id="PF00155">
    <property type="entry name" value="Aminotran_1_2"/>
    <property type="match status" value="1"/>
</dbReference>
<evidence type="ECO:0000256" key="3">
    <source>
        <dbReference type="ARBA" id="ARBA00022679"/>
    </source>
</evidence>
<keyword evidence="2 6" id="KW-0032">Aminotransferase</keyword>
<keyword evidence="3 6" id="KW-0808">Transferase</keyword>
<organism evidence="6 7">
    <name type="scientific">Beggiatoa leptomitoformis</name>
    <dbReference type="NCBI Taxonomy" id="288004"/>
    <lineage>
        <taxon>Bacteria</taxon>
        <taxon>Pseudomonadati</taxon>
        <taxon>Pseudomonadota</taxon>
        <taxon>Gammaproteobacteria</taxon>
        <taxon>Thiotrichales</taxon>
        <taxon>Thiotrichaceae</taxon>
        <taxon>Beggiatoa</taxon>
    </lineage>
</organism>
<dbReference type="AlphaFoldDB" id="A0A2N9YG63"/>
<comment type="cofactor">
    <cofactor evidence="1">
        <name>pyridoxal 5'-phosphate</name>
        <dbReference type="ChEBI" id="CHEBI:597326"/>
    </cofactor>
</comment>
<dbReference type="GO" id="GO:0009042">
    <property type="term" value="F:valine-pyruvate transaminase activity"/>
    <property type="evidence" value="ECO:0007669"/>
    <property type="project" value="UniProtKB-EC"/>
</dbReference>
<dbReference type="OrthoDB" id="9808770at2"/>
<dbReference type="EC" id="2.6.1.66" evidence="6"/>
<dbReference type="GO" id="GO:0005829">
    <property type="term" value="C:cytosol"/>
    <property type="evidence" value="ECO:0007669"/>
    <property type="project" value="TreeGrafter"/>
</dbReference>
<gene>
    <name evidence="6" type="ORF">BLE401_11130</name>
</gene>
<dbReference type="STRING" id="288004.AL038_13135"/>
<dbReference type="KEGG" id="blep:AL038_13135"/>
<dbReference type="Proteomes" id="UP000234271">
    <property type="component" value="Chromosome"/>
</dbReference>
<dbReference type="GO" id="GO:1901605">
    <property type="term" value="P:alpha-amino acid metabolic process"/>
    <property type="evidence" value="ECO:0007669"/>
    <property type="project" value="TreeGrafter"/>
</dbReference>
<protein>
    <submittedName>
        <fullName evidence="6">Valine--pyruvate transaminase</fullName>
        <ecNumber evidence="6">2.6.1.66</ecNumber>
    </submittedName>
</protein>
<accession>A0A2N9YG63</accession>
<dbReference type="RefSeq" id="WP_062153523.1">
    <property type="nucleotide sequence ID" value="NZ_CP012373.2"/>
</dbReference>
<dbReference type="InterPro" id="IPR015421">
    <property type="entry name" value="PyrdxlP-dep_Trfase_major"/>
</dbReference>
<evidence type="ECO:0000259" key="5">
    <source>
        <dbReference type="Pfam" id="PF00155"/>
    </source>
</evidence>
<dbReference type="PANTHER" id="PTHR42790:SF4">
    <property type="entry name" value="VALINE--PYRUVATE AMINOTRANSFERASE"/>
    <property type="match status" value="1"/>
</dbReference>
<dbReference type="EMBL" id="CP018889">
    <property type="protein sequence ID" value="AUI69196.1"/>
    <property type="molecule type" value="Genomic_DNA"/>
</dbReference>
<proteinExistence type="predicted"/>
<evidence type="ECO:0000313" key="7">
    <source>
        <dbReference type="Proteomes" id="UP000234271"/>
    </source>
</evidence>
<keyword evidence="6" id="KW-0670">Pyruvate</keyword>
<dbReference type="InterPro" id="IPR015424">
    <property type="entry name" value="PyrdxlP-dep_Trfase"/>
</dbReference>
<evidence type="ECO:0000256" key="1">
    <source>
        <dbReference type="ARBA" id="ARBA00001933"/>
    </source>
</evidence>
<name>A0A2N9YG63_9GAMM</name>
<keyword evidence="4" id="KW-0663">Pyridoxal phosphate</keyword>
<dbReference type="InterPro" id="IPR004839">
    <property type="entry name" value="Aminotransferase_I/II_large"/>
</dbReference>
<sequence>MQFSNFGQKFTAHSGILQLMRDLGTSQADGREMLMLGGGNPSQIPQVQLRLRERMEEILKHGDEFERMLGNYTIPQGSLTFNKTLAVLLHQEYGWQVDENNIALTNGSQTAFFYLMNLFAGTYATGEKKKVLLPLAPEYLGYSDLGLEADMFVANKPSIEFLDEHLFKYHVNFSELAITEEIGAICVSRPTNPTGNVLTDDEIKQLDILARQHNIPFIIDGAYGTPFPNIIFSDATPLWNENIILCLSLSKLGLPAVRTGIIIANTRVIQAISALNAIVSLAPTHIGAHIVEEWIHNRQILRLSQQVIKPYYYSKMENALRWLHEALDGLSFYVHKPEGAFFLWLWFKELPITSQMLYERLKERGVLVVAGHYFFPGIADADWKHRHECIRINYAQTEFVVKQGIQIIAEVVREAYAGI</sequence>
<dbReference type="InterPro" id="IPR050859">
    <property type="entry name" value="Class-I_PLP-dep_aminotransf"/>
</dbReference>
<dbReference type="Gene3D" id="3.40.640.10">
    <property type="entry name" value="Type I PLP-dependent aspartate aminotransferase-like (Major domain)"/>
    <property type="match status" value="1"/>
</dbReference>
<evidence type="ECO:0000313" key="6">
    <source>
        <dbReference type="EMBL" id="AUI69196.1"/>
    </source>
</evidence>
<dbReference type="PANTHER" id="PTHR42790">
    <property type="entry name" value="AMINOTRANSFERASE"/>
    <property type="match status" value="1"/>
</dbReference>
<dbReference type="GO" id="GO:0030170">
    <property type="term" value="F:pyridoxal phosphate binding"/>
    <property type="evidence" value="ECO:0007669"/>
    <property type="project" value="InterPro"/>
</dbReference>
<feature type="domain" description="Aminotransferase class I/classII large" evidence="5">
    <location>
        <begin position="66"/>
        <end position="398"/>
    </location>
</feature>
<reference evidence="7" key="1">
    <citation type="submission" date="2016-12" db="EMBL/GenBank/DDBJ databases">
        <title>Complete Genome Sequence of Beggiatoa leptomitiformis D-401.</title>
        <authorList>
            <person name="Fomenkov A."/>
            <person name="Vincze T."/>
            <person name="Grabovich M."/>
            <person name="Anton B.P."/>
            <person name="Dubinina G."/>
            <person name="Orlova M."/>
            <person name="Belousova E."/>
            <person name="Roberts R.J."/>
        </authorList>
    </citation>
    <scope>NUCLEOTIDE SEQUENCE [LARGE SCALE GENOMIC DNA]</scope>
    <source>
        <strain evidence="7">D-401</strain>
    </source>
</reference>
<dbReference type="NCBIfam" id="NF006967">
    <property type="entry name" value="PRK09440.1-5"/>
    <property type="match status" value="1"/>
</dbReference>
<dbReference type="CDD" id="cd00609">
    <property type="entry name" value="AAT_like"/>
    <property type="match status" value="1"/>
</dbReference>
<evidence type="ECO:0000256" key="2">
    <source>
        <dbReference type="ARBA" id="ARBA00022576"/>
    </source>
</evidence>
<keyword evidence="7" id="KW-1185">Reference proteome</keyword>
<dbReference type="NCBIfam" id="NF006964">
    <property type="entry name" value="PRK09440.1-2"/>
    <property type="match status" value="1"/>
</dbReference>